<dbReference type="InterPro" id="IPR020084">
    <property type="entry name" value="NUDIX_hydrolase_CS"/>
</dbReference>
<dbReference type="Gene3D" id="3.90.79.10">
    <property type="entry name" value="Nucleoside Triphosphate Pyrophosphohydrolase"/>
    <property type="match status" value="1"/>
</dbReference>
<feature type="domain" description="Nudix hydrolase" evidence="2">
    <location>
        <begin position="43"/>
        <end position="184"/>
    </location>
</feature>
<dbReference type="PROSITE" id="PS00893">
    <property type="entry name" value="NUDIX_BOX"/>
    <property type="match status" value="1"/>
</dbReference>
<dbReference type="AlphaFoldDB" id="A0A2M7PNT9"/>
<dbReference type="SUPFAM" id="SSF55811">
    <property type="entry name" value="Nudix"/>
    <property type="match status" value="1"/>
</dbReference>
<dbReference type="InterPro" id="IPR015797">
    <property type="entry name" value="NUDIX_hydrolase-like_dom_sf"/>
</dbReference>
<dbReference type="Pfam" id="PF00293">
    <property type="entry name" value="NUDIX"/>
    <property type="match status" value="1"/>
</dbReference>
<evidence type="ECO:0000313" key="3">
    <source>
        <dbReference type="EMBL" id="PIY32012.1"/>
    </source>
</evidence>
<dbReference type="RefSeq" id="WP_406607926.1">
    <property type="nucleotide sequence ID" value="NZ_PFKO01000271.1"/>
</dbReference>
<comment type="caution">
    <text evidence="3">The sequence shown here is derived from an EMBL/GenBank/DDBJ whole genome shotgun (WGS) entry which is preliminary data.</text>
</comment>
<proteinExistence type="predicted"/>
<sequence>MSDSKLAIELREVIKKKFSNTEISKRFLDRLEQGILTRDENPVSHFCAYFGAYDPKAKEIFIGHHKKSGLWLVNGGHIDKDETLKETLKREIDEEWGLNYEDLKVSEPQILTITDIYNPKKQPCRAHYDVWHLVKVDKDTFNPDKEKLAEEFYENRWANLEEVRRLVAKDVNHNKAVDFIENNLFNE</sequence>
<reference evidence="3 4" key="1">
    <citation type="submission" date="2017-09" db="EMBL/GenBank/DDBJ databases">
        <title>Depth-based differentiation of microbial function through sediment-hosted aquifers and enrichment of novel symbionts in the deep terrestrial subsurface.</title>
        <authorList>
            <person name="Probst A.J."/>
            <person name="Ladd B."/>
            <person name="Jarett J.K."/>
            <person name="Geller-Mcgrath D.E."/>
            <person name="Sieber C.M."/>
            <person name="Emerson J.B."/>
            <person name="Anantharaman K."/>
            <person name="Thomas B.C."/>
            <person name="Malmstrom R."/>
            <person name="Stieglmeier M."/>
            <person name="Klingl A."/>
            <person name="Woyke T."/>
            <person name="Ryan C.M."/>
            <person name="Banfield J.F."/>
        </authorList>
    </citation>
    <scope>NUCLEOTIDE SEQUENCE [LARGE SCALE GENOMIC DNA]</scope>
    <source>
        <strain evidence="3">CG_4_10_14_3_um_filter_34_13</strain>
    </source>
</reference>
<dbReference type="InterPro" id="IPR000086">
    <property type="entry name" value="NUDIX_hydrolase_dom"/>
</dbReference>
<dbReference type="GO" id="GO:0016787">
    <property type="term" value="F:hydrolase activity"/>
    <property type="evidence" value="ECO:0007669"/>
    <property type="project" value="UniProtKB-KW"/>
</dbReference>
<evidence type="ECO:0000256" key="1">
    <source>
        <dbReference type="ARBA" id="ARBA00022801"/>
    </source>
</evidence>
<dbReference type="Proteomes" id="UP000230646">
    <property type="component" value="Unassembled WGS sequence"/>
</dbReference>
<dbReference type="PANTHER" id="PTHR43736">
    <property type="entry name" value="ADP-RIBOSE PYROPHOSPHATASE"/>
    <property type="match status" value="1"/>
</dbReference>
<evidence type="ECO:0000313" key="4">
    <source>
        <dbReference type="Proteomes" id="UP000230646"/>
    </source>
</evidence>
<dbReference type="EMBL" id="PFKO01000271">
    <property type="protein sequence ID" value="PIY32012.1"/>
    <property type="molecule type" value="Genomic_DNA"/>
</dbReference>
<evidence type="ECO:0000259" key="2">
    <source>
        <dbReference type="PROSITE" id="PS51462"/>
    </source>
</evidence>
<protein>
    <recommendedName>
        <fullName evidence="2">Nudix hydrolase domain-containing protein</fullName>
    </recommendedName>
</protein>
<dbReference type="PROSITE" id="PS51462">
    <property type="entry name" value="NUDIX"/>
    <property type="match status" value="1"/>
</dbReference>
<keyword evidence="1" id="KW-0378">Hydrolase</keyword>
<name>A0A2M7PNT9_9BACT</name>
<gene>
    <name evidence="3" type="ORF">COZ07_07200</name>
</gene>
<dbReference type="PANTHER" id="PTHR43736:SF1">
    <property type="entry name" value="DIHYDRONEOPTERIN TRIPHOSPHATE DIPHOSPHATASE"/>
    <property type="match status" value="1"/>
</dbReference>
<organism evidence="3 4">
    <name type="scientific">Candidatus Infernicultor aquiphilus</name>
    <dbReference type="NCBI Taxonomy" id="1805029"/>
    <lineage>
        <taxon>Bacteria</taxon>
        <taxon>Pseudomonadati</taxon>
        <taxon>Atribacterota</taxon>
        <taxon>Candidatus Phoenicimicrobiia</taxon>
        <taxon>Candidatus Pheonicimicrobiales</taxon>
        <taxon>Candidatus Phoenicimicrobiaceae</taxon>
        <taxon>Candidatus Infernicultor</taxon>
    </lineage>
</organism>
<accession>A0A2M7PNT9</accession>